<evidence type="ECO:0000256" key="1">
    <source>
        <dbReference type="ARBA" id="ARBA00009477"/>
    </source>
</evidence>
<dbReference type="Pfam" id="PF25893">
    <property type="entry name" value="HH_CzcB"/>
    <property type="match status" value="1"/>
</dbReference>
<dbReference type="Gene3D" id="1.10.287.470">
    <property type="entry name" value="Helix hairpin bin"/>
    <property type="match status" value="1"/>
</dbReference>
<sequence length="433" mass="46962">MFSKISKIIESRRFLQQSRNSTLMVVLGIVIGLLIIWVAFKAMQPIVRKVCVYVLDSQEAGANRQSRVVSVEGEVVKTGTMTKRISTVGKIIANASVVLKSESHAKIKEILFTEGASVTKDQPLIQFEDSDAKAELKQAEAQVLLTKADFERIEQLHKQKIGSTKDYDKARAEATMAEGRLDAAKSKLDKMLIKAPFEGTIGLLVDNLSVGAFVQASQELVTVVDATPIKIDFKVPEKHIHDIGVGQTVEVRIDAFKDQVFRGAVEAVDAKVEAESHSISLRGSIPNEDLLLRPGLFANISLIIGEQGDIIQIDEAAVDREGEIEFVWVVEKGKAVRRRVLTGIRENGKMEIVAGIRAGQIVVTAGQLKLSDGVRVKLSNLDPEPEGKDSPAEGAEPKPKEDLAAQTPAPAPVTTAAPSDKEPAQKDATPAQK</sequence>
<dbReference type="InterPro" id="IPR058637">
    <property type="entry name" value="YknX-like_C"/>
</dbReference>
<gene>
    <name evidence="8" type="ORF">EQU50_04125</name>
</gene>
<feature type="region of interest" description="Disordered" evidence="3">
    <location>
        <begin position="378"/>
        <end position="433"/>
    </location>
</feature>
<evidence type="ECO:0000256" key="3">
    <source>
        <dbReference type="SAM" id="MobiDB-lite"/>
    </source>
</evidence>
<keyword evidence="4" id="KW-0472">Membrane</keyword>
<evidence type="ECO:0000259" key="7">
    <source>
        <dbReference type="Pfam" id="PF25989"/>
    </source>
</evidence>
<keyword evidence="9" id="KW-1185">Reference proteome</keyword>
<dbReference type="NCBIfam" id="TIGR01730">
    <property type="entry name" value="RND_mfp"/>
    <property type="match status" value="1"/>
</dbReference>
<evidence type="ECO:0000256" key="4">
    <source>
        <dbReference type="SAM" id="Phobius"/>
    </source>
</evidence>
<dbReference type="InterPro" id="IPR006143">
    <property type="entry name" value="RND_pump_MFP"/>
</dbReference>
<feature type="domain" description="CusB-like beta-barrel" evidence="6">
    <location>
        <begin position="231"/>
        <end position="302"/>
    </location>
</feature>
<dbReference type="SUPFAM" id="SSF111369">
    <property type="entry name" value="HlyD-like secretion proteins"/>
    <property type="match status" value="1"/>
</dbReference>
<dbReference type="OrthoDB" id="9806939at2"/>
<dbReference type="AlphaFoldDB" id="A0A4Q7DIJ6"/>
<dbReference type="Gene3D" id="2.40.30.170">
    <property type="match status" value="1"/>
</dbReference>
<evidence type="ECO:0000256" key="2">
    <source>
        <dbReference type="SAM" id="Coils"/>
    </source>
</evidence>
<dbReference type="FunFam" id="2.40.30.170:FF:000010">
    <property type="entry name" value="Efflux RND transporter periplasmic adaptor subunit"/>
    <property type="match status" value="1"/>
</dbReference>
<feature type="compositionally biased region" description="Basic and acidic residues" evidence="3">
    <location>
        <begin position="385"/>
        <end position="403"/>
    </location>
</feature>
<dbReference type="GO" id="GO:1990281">
    <property type="term" value="C:efflux pump complex"/>
    <property type="evidence" value="ECO:0007669"/>
    <property type="project" value="TreeGrafter"/>
</dbReference>
<dbReference type="RefSeq" id="WP_130153882.1">
    <property type="nucleotide sequence ID" value="NZ_SCFB01000005.1"/>
</dbReference>
<feature type="transmembrane region" description="Helical" evidence="4">
    <location>
        <begin position="21"/>
        <end position="40"/>
    </location>
</feature>
<reference evidence="8 9" key="1">
    <citation type="submission" date="2018-10" db="EMBL/GenBank/DDBJ databases">
        <title>An updated phylogeny of the Alphaproteobacteria reveals that the parasitic Rickettsiales and Holosporales have independent origins.</title>
        <authorList>
            <person name="Munoz-Gomez S.A."/>
            <person name="Hess S."/>
            <person name="Burger G."/>
            <person name="Lang B.F."/>
            <person name="Susko E."/>
            <person name="Slamovits C.H."/>
            <person name="Roger A.J."/>
        </authorList>
    </citation>
    <scope>NUCLEOTIDE SEQUENCE [LARGE SCALE GENOMIC DNA]</scope>
    <source>
        <strain evidence="8">HOLO01</strain>
    </source>
</reference>
<comment type="caution">
    <text evidence="8">The sequence shown here is derived from an EMBL/GenBank/DDBJ whole genome shotgun (WGS) entry which is preliminary data.</text>
</comment>
<keyword evidence="2" id="KW-0175">Coiled coil</keyword>
<feature type="domain" description="CzcB-like alpha-helical hairpin" evidence="5">
    <location>
        <begin position="131"/>
        <end position="189"/>
    </location>
</feature>
<proteinExistence type="inferred from homology"/>
<dbReference type="Gene3D" id="2.40.50.100">
    <property type="match status" value="1"/>
</dbReference>
<dbReference type="GO" id="GO:0015562">
    <property type="term" value="F:efflux transmembrane transporter activity"/>
    <property type="evidence" value="ECO:0007669"/>
    <property type="project" value="TreeGrafter"/>
</dbReference>
<dbReference type="Pfam" id="PF25954">
    <property type="entry name" value="Beta-barrel_RND_2"/>
    <property type="match status" value="1"/>
</dbReference>
<feature type="coiled-coil region" evidence="2">
    <location>
        <begin position="136"/>
        <end position="187"/>
    </location>
</feature>
<organism evidence="8 9">
    <name type="scientific">Candidatus Finniella inopinata</name>
    <dbReference type="NCBI Taxonomy" id="1696036"/>
    <lineage>
        <taxon>Bacteria</taxon>
        <taxon>Pseudomonadati</taxon>
        <taxon>Pseudomonadota</taxon>
        <taxon>Alphaproteobacteria</taxon>
        <taxon>Holosporales</taxon>
        <taxon>Candidatus Paracaedibacteraceae</taxon>
        <taxon>Candidatus Finniella</taxon>
    </lineage>
</organism>
<dbReference type="Gene3D" id="2.40.420.20">
    <property type="match status" value="1"/>
</dbReference>
<name>A0A4Q7DIJ6_9PROT</name>
<dbReference type="PANTHER" id="PTHR30469">
    <property type="entry name" value="MULTIDRUG RESISTANCE PROTEIN MDTA"/>
    <property type="match status" value="1"/>
</dbReference>
<keyword evidence="4" id="KW-0812">Transmembrane</keyword>
<evidence type="ECO:0000259" key="6">
    <source>
        <dbReference type="Pfam" id="PF25954"/>
    </source>
</evidence>
<feature type="domain" description="YknX-like C-terminal permuted SH3-like" evidence="7">
    <location>
        <begin position="315"/>
        <end position="377"/>
    </location>
</feature>
<dbReference type="Proteomes" id="UP000293550">
    <property type="component" value="Unassembled WGS sequence"/>
</dbReference>
<comment type="similarity">
    <text evidence="1">Belongs to the membrane fusion protein (MFP) (TC 8.A.1) family.</text>
</comment>
<dbReference type="EMBL" id="SCFB01000005">
    <property type="protein sequence ID" value="RZI46128.1"/>
    <property type="molecule type" value="Genomic_DNA"/>
</dbReference>
<accession>A0A4Q7DIJ6</accession>
<protein>
    <submittedName>
        <fullName evidence="8">Efflux RND transporter periplasmic adaptor subunit</fullName>
    </submittedName>
</protein>
<dbReference type="InterPro" id="IPR058792">
    <property type="entry name" value="Beta-barrel_RND_2"/>
</dbReference>
<dbReference type="InterPro" id="IPR058648">
    <property type="entry name" value="HH_CzcB-like"/>
</dbReference>
<evidence type="ECO:0000259" key="5">
    <source>
        <dbReference type="Pfam" id="PF25893"/>
    </source>
</evidence>
<keyword evidence="4" id="KW-1133">Transmembrane helix</keyword>
<evidence type="ECO:0000313" key="8">
    <source>
        <dbReference type="EMBL" id="RZI46128.1"/>
    </source>
</evidence>
<dbReference type="Pfam" id="PF25989">
    <property type="entry name" value="YknX_C"/>
    <property type="match status" value="1"/>
</dbReference>
<evidence type="ECO:0000313" key="9">
    <source>
        <dbReference type="Proteomes" id="UP000293550"/>
    </source>
</evidence>
<feature type="compositionally biased region" description="Low complexity" evidence="3">
    <location>
        <begin position="404"/>
        <end position="418"/>
    </location>
</feature>